<keyword evidence="4" id="KW-0489">Methyltransferase</keyword>
<gene>
    <name evidence="4" type="ORF">AVDCRST_MAG23-731</name>
</gene>
<dbReference type="PANTHER" id="PTHR11579:SF18">
    <property type="entry name" value="PROTEIN-L-ISOASPARTATE O-METHYLTRANSFERASE"/>
    <property type="match status" value="1"/>
</dbReference>
<sequence length="216" mass="22712">MTEQNFEQMRRAMVASSLRTTGVNDPRVLAAIGAVPRERYVPRARAAMAYADNPVPLGNGRELNSPLALGRMLSEAQPAPHERTLVIAAASGYAAAVMERLAGSVVALEEESDLAAVARDNLAGSSVELVEGPLVQGHAPGAPYDFILIDGAVEFIPEEIIGQLVDGGRLAAAILDNGVARISLGRRAGEGFGIAPITDRASAILPSFVRPRAFTF</sequence>
<keyword evidence="4" id="KW-0808">Transferase</keyword>
<dbReference type="EMBL" id="CADCWD010000028">
    <property type="protein sequence ID" value="CAA9527763.1"/>
    <property type="molecule type" value="Genomic_DNA"/>
</dbReference>
<protein>
    <recommendedName>
        <fullName evidence="2">Protein-L-isoaspartate O-methyltransferase</fullName>
    </recommendedName>
    <alternativeName>
        <fullName evidence="3">Protein L-isoaspartyl methyltransferase</fullName>
    </alternativeName>
</protein>
<accession>A0A6J4TPT5</accession>
<dbReference type="InterPro" id="IPR000682">
    <property type="entry name" value="PCMT"/>
</dbReference>
<dbReference type="GO" id="GO:0004719">
    <property type="term" value="F:protein-L-isoaspartate (D-aspartate) O-methyltransferase activity"/>
    <property type="evidence" value="ECO:0007669"/>
    <property type="project" value="InterPro"/>
</dbReference>
<comment type="similarity">
    <text evidence="1">Belongs to the methyltransferase superfamily. L-isoaspartyl/D-aspartyl protein methyltransferase family.</text>
</comment>
<dbReference type="SUPFAM" id="SSF53335">
    <property type="entry name" value="S-adenosyl-L-methionine-dependent methyltransferases"/>
    <property type="match status" value="1"/>
</dbReference>
<dbReference type="GO" id="GO:0032259">
    <property type="term" value="P:methylation"/>
    <property type="evidence" value="ECO:0007669"/>
    <property type="project" value="UniProtKB-KW"/>
</dbReference>
<dbReference type="Pfam" id="PF01135">
    <property type="entry name" value="PCMT"/>
    <property type="match status" value="1"/>
</dbReference>
<dbReference type="GO" id="GO:0005737">
    <property type="term" value="C:cytoplasm"/>
    <property type="evidence" value="ECO:0007669"/>
    <property type="project" value="TreeGrafter"/>
</dbReference>
<evidence type="ECO:0000256" key="2">
    <source>
        <dbReference type="ARBA" id="ARBA00013346"/>
    </source>
</evidence>
<organism evidence="4">
    <name type="scientific">uncultured Sphingosinicella sp</name>
    <dbReference type="NCBI Taxonomy" id="478748"/>
    <lineage>
        <taxon>Bacteria</taxon>
        <taxon>Pseudomonadati</taxon>
        <taxon>Pseudomonadota</taxon>
        <taxon>Alphaproteobacteria</taxon>
        <taxon>Sphingomonadales</taxon>
        <taxon>Sphingosinicellaceae</taxon>
        <taxon>Sphingosinicella</taxon>
        <taxon>environmental samples</taxon>
    </lineage>
</organism>
<proteinExistence type="inferred from homology"/>
<evidence type="ECO:0000256" key="3">
    <source>
        <dbReference type="ARBA" id="ARBA00030757"/>
    </source>
</evidence>
<dbReference type="InterPro" id="IPR029063">
    <property type="entry name" value="SAM-dependent_MTases_sf"/>
</dbReference>
<name>A0A6J4TPT5_9SPHN</name>
<evidence type="ECO:0000256" key="1">
    <source>
        <dbReference type="ARBA" id="ARBA00005369"/>
    </source>
</evidence>
<dbReference type="Gene3D" id="3.40.50.150">
    <property type="entry name" value="Vaccinia Virus protein VP39"/>
    <property type="match status" value="1"/>
</dbReference>
<reference evidence="4" key="1">
    <citation type="submission" date="2020-02" db="EMBL/GenBank/DDBJ databases">
        <authorList>
            <person name="Meier V. D."/>
        </authorList>
    </citation>
    <scope>NUCLEOTIDE SEQUENCE</scope>
    <source>
        <strain evidence="4">AVDCRST_MAG23</strain>
    </source>
</reference>
<evidence type="ECO:0000313" key="4">
    <source>
        <dbReference type="EMBL" id="CAA9527763.1"/>
    </source>
</evidence>
<dbReference type="AlphaFoldDB" id="A0A6J4TPT5"/>
<dbReference type="PANTHER" id="PTHR11579">
    <property type="entry name" value="PROTEIN-L-ISOASPARTATE O-METHYLTRANSFERASE"/>
    <property type="match status" value="1"/>
</dbReference>